<dbReference type="PANTHER" id="PTHR30528">
    <property type="entry name" value="CYTOPLASMIC PROTEIN"/>
    <property type="match status" value="1"/>
</dbReference>
<evidence type="ECO:0000313" key="1">
    <source>
        <dbReference type="EMBL" id="WOO40791.1"/>
    </source>
</evidence>
<evidence type="ECO:0000313" key="2">
    <source>
        <dbReference type="Proteomes" id="UP001304300"/>
    </source>
</evidence>
<dbReference type="Pfam" id="PF06224">
    <property type="entry name" value="AlkZ-like"/>
    <property type="match status" value="1"/>
</dbReference>
<accession>A0AAQ3L828</accession>
<keyword evidence="2" id="KW-1185">Reference proteome</keyword>
<dbReference type="PANTHER" id="PTHR30528:SF0">
    <property type="entry name" value="CYTOPLASMIC PROTEIN"/>
    <property type="match status" value="1"/>
</dbReference>
<dbReference type="RefSeq" id="WP_317832991.1">
    <property type="nucleotide sequence ID" value="NZ_CP136920.1"/>
</dbReference>
<dbReference type="InterPro" id="IPR009351">
    <property type="entry name" value="AlkZ-like"/>
</dbReference>
<dbReference type="Proteomes" id="UP001304300">
    <property type="component" value="Chromosome"/>
</dbReference>
<name>A0AAQ3L828_9BACT</name>
<reference evidence="1 2" key="1">
    <citation type="submission" date="2023-10" db="EMBL/GenBank/DDBJ databases">
        <title>Rubellicoccus peritrichatus gen. nov., sp. nov., isolated from an algae of coral reef tank.</title>
        <authorList>
            <person name="Luo J."/>
        </authorList>
    </citation>
    <scope>NUCLEOTIDE SEQUENCE [LARGE SCALE GENOMIC DNA]</scope>
    <source>
        <strain evidence="1 2">CR14</strain>
    </source>
</reference>
<dbReference type="EMBL" id="CP136920">
    <property type="protein sequence ID" value="WOO40791.1"/>
    <property type="molecule type" value="Genomic_DNA"/>
</dbReference>
<organism evidence="1 2">
    <name type="scientific">Rubellicoccus peritrichatus</name>
    <dbReference type="NCBI Taxonomy" id="3080537"/>
    <lineage>
        <taxon>Bacteria</taxon>
        <taxon>Pseudomonadati</taxon>
        <taxon>Verrucomicrobiota</taxon>
        <taxon>Opitutia</taxon>
        <taxon>Puniceicoccales</taxon>
        <taxon>Cerasicoccaceae</taxon>
        <taxon>Rubellicoccus</taxon>
    </lineage>
</organism>
<sequence>MTRLGFVQADPIRSPARAQDLILRHRVKGYRAGDLERSYPELGLEECYLFAYGFLSKELWRVIHPKTNERLTSAQKKALELIEQHGPMHPKELEIHVGKERVRNYWGGFSRTAKFTMEELHDRGALRIARRDKGIRIYETAEGFEQTLSNEERFKEIAVAALKAMGPTTRRFLLSELSHFGNLAKNAGMRRKCLQELIGAGRVRVDLVDEVEYISLDGQNGRRRKSDGVRILAPFDPIVRDRTRFEHLWGWTYRFEAYTPKAKRKLGYYAMPVLWREQIIGWANASVEDSRLKVDFGYNTKRPDERKYQEATELEVARLAKFLGLKESDWEASI</sequence>
<gene>
    <name evidence="1" type="ORF">RZN69_19380</name>
</gene>
<proteinExistence type="predicted"/>
<dbReference type="KEGG" id="puo:RZN69_19380"/>
<protein>
    <submittedName>
        <fullName evidence="1">Crosslink repair DNA glycosylase YcaQ family protein</fullName>
    </submittedName>
</protein>
<dbReference type="AlphaFoldDB" id="A0AAQ3L828"/>